<dbReference type="EMBL" id="MU855764">
    <property type="protein sequence ID" value="KAK3899596.1"/>
    <property type="molecule type" value="Genomic_DNA"/>
</dbReference>
<evidence type="ECO:0000313" key="4">
    <source>
        <dbReference type="EMBL" id="KAK3899596.1"/>
    </source>
</evidence>
<organism evidence="4 5">
    <name type="scientific">Staphylotrichum tortipilum</name>
    <dbReference type="NCBI Taxonomy" id="2831512"/>
    <lineage>
        <taxon>Eukaryota</taxon>
        <taxon>Fungi</taxon>
        <taxon>Dikarya</taxon>
        <taxon>Ascomycota</taxon>
        <taxon>Pezizomycotina</taxon>
        <taxon>Sordariomycetes</taxon>
        <taxon>Sordariomycetidae</taxon>
        <taxon>Sordariales</taxon>
        <taxon>Chaetomiaceae</taxon>
        <taxon>Staphylotrichum</taxon>
    </lineage>
</organism>
<comment type="caution">
    <text evidence="4">The sequence shown here is derived from an EMBL/GenBank/DDBJ whole genome shotgun (WGS) entry which is preliminary data.</text>
</comment>
<keyword evidence="5" id="KW-1185">Reference proteome</keyword>
<evidence type="ECO:0000256" key="1">
    <source>
        <dbReference type="SAM" id="MobiDB-lite"/>
    </source>
</evidence>
<accession>A0AAN6MF16</accession>
<feature type="region of interest" description="Disordered" evidence="1">
    <location>
        <begin position="34"/>
        <end position="54"/>
    </location>
</feature>
<dbReference type="InterPro" id="IPR019595">
    <property type="entry name" value="DUF2470"/>
</dbReference>
<proteinExistence type="predicted"/>
<dbReference type="Proteomes" id="UP001303889">
    <property type="component" value="Unassembled WGS sequence"/>
</dbReference>
<evidence type="ECO:0000259" key="3">
    <source>
        <dbReference type="Pfam" id="PF10615"/>
    </source>
</evidence>
<name>A0AAN6MF16_9PEZI</name>
<dbReference type="Gene3D" id="3.20.180.10">
    <property type="entry name" value="PNP-oxidase-like"/>
    <property type="match status" value="1"/>
</dbReference>
<reference evidence="4" key="2">
    <citation type="submission" date="2023-05" db="EMBL/GenBank/DDBJ databases">
        <authorList>
            <consortium name="Lawrence Berkeley National Laboratory"/>
            <person name="Steindorff A."/>
            <person name="Hensen N."/>
            <person name="Bonometti L."/>
            <person name="Westerberg I."/>
            <person name="Brannstrom I.O."/>
            <person name="Guillou S."/>
            <person name="Cros-Aarteil S."/>
            <person name="Calhoun S."/>
            <person name="Haridas S."/>
            <person name="Kuo A."/>
            <person name="Mondo S."/>
            <person name="Pangilinan J."/>
            <person name="Riley R."/>
            <person name="Labutti K."/>
            <person name="Andreopoulos B."/>
            <person name="Lipzen A."/>
            <person name="Chen C."/>
            <person name="Yanf M."/>
            <person name="Daum C."/>
            <person name="Ng V."/>
            <person name="Clum A."/>
            <person name="Ohm R."/>
            <person name="Martin F."/>
            <person name="Silar P."/>
            <person name="Natvig D."/>
            <person name="Lalanne C."/>
            <person name="Gautier V."/>
            <person name="Ament-Velasquez S.L."/>
            <person name="Kruys A."/>
            <person name="Hutchinson M.I."/>
            <person name="Powell A.J."/>
            <person name="Barry K."/>
            <person name="Miller A.N."/>
            <person name="Grigoriev I.V."/>
            <person name="Debuchy R."/>
            <person name="Gladieux P."/>
            <person name="Thoren M.H."/>
            <person name="Johannesson H."/>
        </authorList>
    </citation>
    <scope>NUCLEOTIDE SEQUENCE</scope>
    <source>
        <strain evidence="4">CBS 103.79</strain>
    </source>
</reference>
<evidence type="ECO:0000313" key="5">
    <source>
        <dbReference type="Proteomes" id="UP001303889"/>
    </source>
</evidence>
<dbReference type="PANTHER" id="PTHR37783:SF1">
    <property type="entry name" value="MEMBRANE PROTEIN, PUTATIVE (AFU_ORTHOLOGUE AFUA_1G04315)-RELATED"/>
    <property type="match status" value="1"/>
</dbReference>
<feature type="domain" description="DUF2470" evidence="3">
    <location>
        <begin position="13"/>
        <end position="101"/>
    </location>
</feature>
<keyword evidence="2" id="KW-1133">Transmembrane helix</keyword>
<dbReference type="AlphaFoldDB" id="A0AAN6MF16"/>
<gene>
    <name evidence="4" type="ORF">C8A05DRAFT_17990</name>
</gene>
<sequence>MATSDPSIPPAQKARTFAHMNNDHRADMRHILQHYGASPPVPPSSLPSTASAHDPSADPLLLDISLASLTLHLPRTNTVHTVPLNPPLATWDERRARLVDMTRAARAALGVPDEATGEGAVVVVAEYMPPRVPYDLAIFLAVLFYYFTFALVRLGLLDPSNGSAAAVLAQTAVEASRFPGGVDGFVWLVNAIFVPVVGIHVFETWLLERTKLSKFGVRRGSKVWWMWVGSVFIEGAMAFKRFDIVVARLKAEGKKGQ</sequence>
<dbReference type="Pfam" id="PF10615">
    <property type="entry name" value="DUF2470"/>
    <property type="match status" value="1"/>
</dbReference>
<feature type="transmembrane region" description="Helical" evidence="2">
    <location>
        <begin position="136"/>
        <end position="156"/>
    </location>
</feature>
<evidence type="ECO:0000256" key="2">
    <source>
        <dbReference type="SAM" id="Phobius"/>
    </source>
</evidence>
<protein>
    <recommendedName>
        <fullName evidence="3">DUF2470 domain-containing protein</fullName>
    </recommendedName>
</protein>
<dbReference type="PANTHER" id="PTHR37783">
    <property type="entry name" value="MEMBRANE PROTEIN, PUTATIVE (AFU_ORTHOLOGUE AFUA_1G04315)-RELATED"/>
    <property type="match status" value="1"/>
</dbReference>
<dbReference type="InterPro" id="IPR037119">
    <property type="entry name" value="Haem_oxidase_HugZ-like_sf"/>
</dbReference>
<feature type="transmembrane region" description="Helical" evidence="2">
    <location>
        <begin position="223"/>
        <end position="239"/>
    </location>
</feature>
<keyword evidence="2" id="KW-0472">Membrane</keyword>
<feature type="transmembrane region" description="Helical" evidence="2">
    <location>
        <begin position="184"/>
        <end position="202"/>
    </location>
</feature>
<keyword evidence="2" id="KW-0812">Transmembrane</keyword>
<reference evidence="4" key="1">
    <citation type="journal article" date="2023" name="Mol. Phylogenet. Evol.">
        <title>Genome-scale phylogeny and comparative genomics of the fungal order Sordariales.</title>
        <authorList>
            <person name="Hensen N."/>
            <person name="Bonometti L."/>
            <person name="Westerberg I."/>
            <person name="Brannstrom I.O."/>
            <person name="Guillou S."/>
            <person name="Cros-Aarteil S."/>
            <person name="Calhoun S."/>
            <person name="Haridas S."/>
            <person name="Kuo A."/>
            <person name="Mondo S."/>
            <person name="Pangilinan J."/>
            <person name="Riley R."/>
            <person name="LaButti K."/>
            <person name="Andreopoulos B."/>
            <person name="Lipzen A."/>
            <person name="Chen C."/>
            <person name="Yan M."/>
            <person name="Daum C."/>
            <person name="Ng V."/>
            <person name="Clum A."/>
            <person name="Steindorff A."/>
            <person name="Ohm R.A."/>
            <person name="Martin F."/>
            <person name="Silar P."/>
            <person name="Natvig D.O."/>
            <person name="Lalanne C."/>
            <person name="Gautier V."/>
            <person name="Ament-Velasquez S.L."/>
            <person name="Kruys A."/>
            <person name="Hutchinson M.I."/>
            <person name="Powell A.J."/>
            <person name="Barry K."/>
            <person name="Miller A.N."/>
            <person name="Grigoriev I.V."/>
            <person name="Debuchy R."/>
            <person name="Gladieux P."/>
            <person name="Hiltunen Thoren M."/>
            <person name="Johannesson H."/>
        </authorList>
    </citation>
    <scope>NUCLEOTIDE SEQUENCE</scope>
    <source>
        <strain evidence="4">CBS 103.79</strain>
    </source>
</reference>